<sequence>MGTRTWNKDRATKRVDAKIDALPLKDIEIKEYVRDTKLAGIANTMAYRVDGVHIYADILNLRDMLNVTDVEGETCHKQTLRFLNMHYRAVHRIIGRVDSILVDFHNQRLHSVFAKPYDDEAKRVHRAVATGQLITDVLARTGEDANHPAAKVRIGIDSGKALAVNNGRRGHREPLFLGEPANYAAKRAGGGSATGIYLTNKARKVIGLAEVTNVDATPLTATEIETSQNAANLGVTVDQIVNEWADDLKNNPIGNFEFTGHTPPFATLDVEGLSVKNSRRQDAATVYGDLDGFTAYVGNNIGTNDGAKHVVRTLHVLRAELDAVLHEDFQGRKVRFIGDCIHGLLVEGTAQSTDVHETISNMALCAGAMRSSFDLALKRLKDKGTDASSLGLAIGFEYGPMTVTRLGMKGELIRCSVSRGVLAAEHEQHRCTGKQTAIGKVAYNKCTHGVHAIFGDSRIRSNLDYDTAVSEMAAKDDKTARAAKAMAVSTLLKPASAAAAPLTFPDRATGPAKPGGFA</sequence>
<dbReference type="GO" id="GO:0035556">
    <property type="term" value="P:intracellular signal transduction"/>
    <property type="evidence" value="ECO:0007669"/>
    <property type="project" value="InterPro"/>
</dbReference>
<dbReference type="InterPro" id="IPR029787">
    <property type="entry name" value="Nucleotide_cyclase"/>
</dbReference>
<protein>
    <submittedName>
        <fullName evidence="2">Transcriptional regulator</fullName>
    </submittedName>
</protein>
<comment type="caution">
    <text evidence="2">The sequence shown here is derived from an EMBL/GenBank/DDBJ whole genome shotgun (WGS) entry which is preliminary data.</text>
</comment>
<dbReference type="AlphaFoldDB" id="A0A5D3K7Y1"/>
<dbReference type="SUPFAM" id="SSF55073">
    <property type="entry name" value="Nucleotide cyclase"/>
    <property type="match status" value="2"/>
</dbReference>
<feature type="domain" description="Guanylate cyclase" evidence="1">
    <location>
        <begin position="52"/>
        <end position="188"/>
    </location>
</feature>
<accession>A0A5D3K7Y1</accession>
<dbReference type="Proteomes" id="UP000324758">
    <property type="component" value="Unassembled WGS sequence"/>
</dbReference>
<dbReference type="InterPro" id="IPR001054">
    <property type="entry name" value="A/G_cyclase"/>
</dbReference>
<keyword evidence="3" id="KW-1185">Reference proteome</keyword>
<dbReference type="PROSITE" id="PS50125">
    <property type="entry name" value="GUANYLATE_CYCLASE_2"/>
    <property type="match status" value="2"/>
</dbReference>
<proteinExistence type="predicted"/>
<evidence type="ECO:0000259" key="1">
    <source>
        <dbReference type="PROSITE" id="PS50125"/>
    </source>
</evidence>
<dbReference type="GO" id="GO:0009190">
    <property type="term" value="P:cyclic nucleotide biosynthetic process"/>
    <property type="evidence" value="ECO:0007669"/>
    <property type="project" value="InterPro"/>
</dbReference>
<dbReference type="GO" id="GO:0004016">
    <property type="term" value="F:adenylate cyclase activity"/>
    <property type="evidence" value="ECO:0007669"/>
    <property type="project" value="UniProtKB-ARBA"/>
</dbReference>
<evidence type="ECO:0000313" key="3">
    <source>
        <dbReference type="Proteomes" id="UP000324758"/>
    </source>
</evidence>
<dbReference type="EMBL" id="VSSS01000044">
    <property type="protein sequence ID" value="TYL91508.1"/>
    <property type="molecule type" value="Genomic_DNA"/>
</dbReference>
<dbReference type="RefSeq" id="WP_148775426.1">
    <property type="nucleotide sequence ID" value="NZ_VSSS01000044.1"/>
</dbReference>
<reference evidence="2 3" key="1">
    <citation type="submission" date="2019-08" db="EMBL/GenBank/DDBJ databases">
        <title>Bradyrhizobium hipponensis sp. nov., a rhizobium isolated from a Lupinus angustifolius root nodule in Tunisia.</title>
        <authorList>
            <person name="Off K."/>
            <person name="Rejili M."/>
            <person name="Mars M."/>
            <person name="Brachmann A."/>
            <person name="Marin M."/>
        </authorList>
    </citation>
    <scope>NUCLEOTIDE SEQUENCE [LARGE SCALE GENOMIC DNA]</scope>
    <source>
        <strain evidence="2 3">CTAW71</strain>
    </source>
</reference>
<gene>
    <name evidence="2" type="ORF">FXB40_28375</name>
</gene>
<organism evidence="2 3">
    <name type="scientific">Bradyrhizobium rifense</name>
    <dbReference type="NCBI Taxonomy" id="515499"/>
    <lineage>
        <taxon>Bacteria</taxon>
        <taxon>Pseudomonadati</taxon>
        <taxon>Pseudomonadota</taxon>
        <taxon>Alphaproteobacteria</taxon>
        <taxon>Hyphomicrobiales</taxon>
        <taxon>Nitrobacteraceae</taxon>
        <taxon>Bradyrhizobium</taxon>
    </lineage>
</organism>
<dbReference type="Gene3D" id="3.30.70.1230">
    <property type="entry name" value="Nucleotide cyclase"/>
    <property type="match status" value="2"/>
</dbReference>
<evidence type="ECO:0000313" key="2">
    <source>
        <dbReference type="EMBL" id="TYL91508.1"/>
    </source>
</evidence>
<name>A0A5D3K7Y1_9BRAD</name>
<dbReference type="OrthoDB" id="229671at2"/>
<feature type="domain" description="Guanylate cyclase" evidence="1">
    <location>
        <begin position="284"/>
        <end position="409"/>
    </location>
</feature>